<organism evidence="2 3">
    <name type="scientific">Colletotrichum kahawae</name>
    <name type="common">Coffee berry disease fungus</name>
    <dbReference type="NCBI Taxonomy" id="34407"/>
    <lineage>
        <taxon>Eukaryota</taxon>
        <taxon>Fungi</taxon>
        <taxon>Dikarya</taxon>
        <taxon>Ascomycota</taxon>
        <taxon>Pezizomycotina</taxon>
        <taxon>Sordariomycetes</taxon>
        <taxon>Hypocreomycetidae</taxon>
        <taxon>Glomerellales</taxon>
        <taxon>Glomerellaceae</taxon>
        <taxon>Colletotrichum</taxon>
        <taxon>Colletotrichum gloeosporioides species complex</taxon>
    </lineage>
</organism>
<keyword evidence="3" id="KW-1185">Reference proteome</keyword>
<evidence type="ECO:0000313" key="2">
    <source>
        <dbReference type="EMBL" id="KAK2773411.1"/>
    </source>
</evidence>
<dbReference type="PROSITE" id="PS50097">
    <property type="entry name" value="BTB"/>
    <property type="match status" value="1"/>
</dbReference>
<dbReference type="AlphaFoldDB" id="A0AAD9YRA8"/>
<accession>A0AAD9YRA8</accession>
<name>A0AAD9YRA8_COLKA</name>
<dbReference type="SUPFAM" id="SSF54695">
    <property type="entry name" value="POZ domain"/>
    <property type="match status" value="1"/>
</dbReference>
<dbReference type="EMBL" id="VYYT01000057">
    <property type="protein sequence ID" value="KAK2773411.1"/>
    <property type="molecule type" value="Genomic_DNA"/>
</dbReference>
<dbReference type="Proteomes" id="UP001281614">
    <property type="component" value="Unassembled WGS sequence"/>
</dbReference>
<dbReference type="CDD" id="cd18186">
    <property type="entry name" value="BTB_POZ_ZBTB_KLHL-like"/>
    <property type="match status" value="1"/>
</dbReference>
<dbReference type="Pfam" id="PF00651">
    <property type="entry name" value="BTB"/>
    <property type="match status" value="1"/>
</dbReference>
<sequence>MEVDDDASMVGDDINAINNIAPDGDVIMVIGPKKKEFRLHSQILKAASKVFKAMLGPKFAAGQHLVNNGSHNDPVKINLPEDDACSMGILFELIYYRHDILSDTYDIPFFDVARAADKYDLIRAVKYPITEAMDDILFTDDTRGEEESMWKLAIAASIFNHDDGFKKATQALVLLSSDGYIRLADLWYKDQIFALRLCGLLEDQRAENRRLVMRKLMVVCAWYNDEDNDQTQRTSGSTILRFDIKMDAPEHFADSDLQGALDAIEYSDYFNRFRENAEQEDDRNTSKWMGDIVEKAGLHLSNVRT</sequence>
<gene>
    <name evidence="2" type="ORF">CKAH01_03871</name>
</gene>
<protein>
    <submittedName>
        <fullName evidence="2">BTB/POZ domain-containing protein</fullName>
    </submittedName>
</protein>
<feature type="domain" description="BTB" evidence="1">
    <location>
        <begin position="24"/>
        <end position="103"/>
    </location>
</feature>
<reference evidence="2" key="1">
    <citation type="submission" date="2023-02" db="EMBL/GenBank/DDBJ databases">
        <title>Colletotrichum kahawae CIFC_Que2 genome sequencing and assembly.</title>
        <authorList>
            <person name="Baroncelli R."/>
        </authorList>
    </citation>
    <scope>NUCLEOTIDE SEQUENCE</scope>
    <source>
        <strain evidence="2">CIFC_Que2</strain>
    </source>
</reference>
<dbReference type="InterPro" id="IPR000210">
    <property type="entry name" value="BTB/POZ_dom"/>
</dbReference>
<evidence type="ECO:0000259" key="1">
    <source>
        <dbReference type="PROSITE" id="PS50097"/>
    </source>
</evidence>
<evidence type="ECO:0000313" key="3">
    <source>
        <dbReference type="Proteomes" id="UP001281614"/>
    </source>
</evidence>
<comment type="caution">
    <text evidence="2">The sequence shown here is derived from an EMBL/GenBank/DDBJ whole genome shotgun (WGS) entry which is preliminary data.</text>
</comment>
<dbReference type="InterPro" id="IPR011333">
    <property type="entry name" value="SKP1/BTB/POZ_sf"/>
</dbReference>
<proteinExistence type="predicted"/>
<dbReference type="SMART" id="SM00225">
    <property type="entry name" value="BTB"/>
    <property type="match status" value="1"/>
</dbReference>
<dbReference type="Gene3D" id="3.30.710.10">
    <property type="entry name" value="Potassium Channel Kv1.1, Chain A"/>
    <property type="match status" value="1"/>
</dbReference>